<dbReference type="Proteomes" id="UP000557717">
    <property type="component" value="Unassembled WGS sequence"/>
</dbReference>
<name>A0A840V778_9BACT</name>
<evidence type="ECO:0000313" key="2">
    <source>
        <dbReference type="Proteomes" id="UP000557717"/>
    </source>
</evidence>
<dbReference type="Pfam" id="PF14335">
    <property type="entry name" value="DUF4391"/>
    <property type="match status" value="1"/>
</dbReference>
<reference evidence="1 2" key="1">
    <citation type="submission" date="2020-08" db="EMBL/GenBank/DDBJ databases">
        <title>Genomic Encyclopedia of Type Strains, Phase IV (KMG-IV): sequencing the most valuable type-strain genomes for metagenomic binning, comparative biology and taxonomic classification.</title>
        <authorList>
            <person name="Goeker M."/>
        </authorList>
    </citation>
    <scope>NUCLEOTIDE SEQUENCE [LARGE SCALE GENOMIC DNA]</scope>
    <source>
        <strain evidence="1 2">YC6886</strain>
    </source>
</reference>
<dbReference type="RefSeq" id="WP_184022266.1">
    <property type="nucleotide sequence ID" value="NZ_JACHFD010000037.1"/>
</dbReference>
<protein>
    <recommendedName>
        <fullName evidence="3">DUF4391 domain-containing protein</fullName>
    </recommendedName>
</protein>
<comment type="caution">
    <text evidence="1">The sequence shown here is derived from an EMBL/GenBank/DDBJ whole genome shotgun (WGS) entry which is preliminary data.</text>
</comment>
<evidence type="ECO:0000313" key="1">
    <source>
        <dbReference type="EMBL" id="MBB5353832.1"/>
    </source>
</evidence>
<dbReference type="EMBL" id="JACHFD010000037">
    <property type="protein sequence ID" value="MBB5353832.1"/>
    <property type="molecule type" value="Genomic_DNA"/>
</dbReference>
<sequence>MFAFPPKTAFGKPVPKSRIYAHTEPTRRIRALFTDQVAEIRWAHKLSPETLHLPTRPDVPEIEVFDITLKSAELDEAVLQVIDRAIPYPVLHRLLSENGVAYTAAFKRPSEADSSQWVVGARFSSGFAPAAAELPPLPAALDLGHLYASLFAPLLPLPGRKGEALASHVDRCERFLVLSRKVDQLTARIRREKQFNRKVALNQELKPLQVELRALSGP</sequence>
<accession>A0A840V778</accession>
<keyword evidence="2" id="KW-1185">Reference proteome</keyword>
<proteinExistence type="predicted"/>
<gene>
    <name evidence="1" type="ORF">HNR46_004096</name>
</gene>
<dbReference type="AlphaFoldDB" id="A0A840V778"/>
<dbReference type="InterPro" id="IPR025503">
    <property type="entry name" value="DUF4391"/>
</dbReference>
<organism evidence="1 2">
    <name type="scientific">Haloferula luteola</name>
    <dbReference type="NCBI Taxonomy" id="595692"/>
    <lineage>
        <taxon>Bacteria</taxon>
        <taxon>Pseudomonadati</taxon>
        <taxon>Verrucomicrobiota</taxon>
        <taxon>Verrucomicrobiia</taxon>
        <taxon>Verrucomicrobiales</taxon>
        <taxon>Verrucomicrobiaceae</taxon>
        <taxon>Haloferula</taxon>
    </lineage>
</organism>
<evidence type="ECO:0008006" key="3">
    <source>
        <dbReference type="Google" id="ProtNLM"/>
    </source>
</evidence>